<name>A0A927R9N3_9ACTN</name>
<protein>
    <recommendedName>
        <fullName evidence="3">VOC domain-containing protein</fullName>
    </recommendedName>
</protein>
<dbReference type="RefSeq" id="WP_192751882.1">
    <property type="nucleotide sequence ID" value="NZ_BAABJL010000040.1"/>
</dbReference>
<accession>A0A927R9N3</accession>
<keyword evidence="2" id="KW-1185">Reference proteome</keyword>
<gene>
    <name evidence="1" type="ORF">HEB94_004875</name>
</gene>
<dbReference type="InterPro" id="IPR029068">
    <property type="entry name" value="Glyas_Bleomycin-R_OHBP_Dase"/>
</dbReference>
<proteinExistence type="predicted"/>
<evidence type="ECO:0000313" key="2">
    <source>
        <dbReference type="Proteomes" id="UP000638648"/>
    </source>
</evidence>
<evidence type="ECO:0000313" key="1">
    <source>
        <dbReference type="EMBL" id="MBE1608027.1"/>
    </source>
</evidence>
<dbReference type="SUPFAM" id="SSF54593">
    <property type="entry name" value="Glyoxalase/Bleomycin resistance protein/Dihydroxybiphenyl dioxygenase"/>
    <property type="match status" value="1"/>
</dbReference>
<organism evidence="1 2">
    <name type="scientific">Actinopolymorpha pittospori</name>
    <dbReference type="NCBI Taxonomy" id="648752"/>
    <lineage>
        <taxon>Bacteria</taxon>
        <taxon>Bacillati</taxon>
        <taxon>Actinomycetota</taxon>
        <taxon>Actinomycetes</taxon>
        <taxon>Propionibacteriales</taxon>
        <taxon>Actinopolymorphaceae</taxon>
        <taxon>Actinopolymorpha</taxon>
    </lineage>
</organism>
<dbReference type="Proteomes" id="UP000638648">
    <property type="component" value="Unassembled WGS sequence"/>
</dbReference>
<reference evidence="1" key="1">
    <citation type="submission" date="2020-10" db="EMBL/GenBank/DDBJ databases">
        <title>Sequencing the genomes of 1000 actinobacteria strains.</title>
        <authorList>
            <person name="Klenk H.-P."/>
        </authorList>
    </citation>
    <scope>NUCLEOTIDE SEQUENCE</scope>
    <source>
        <strain evidence="1">DSM 45354</strain>
    </source>
</reference>
<sequence>MRRFLELLGFEAHIISEEHGWVEMRGDVSIINLHGADREESSVVFDTDEPLESLQKRLQDAGFSDAHITDEAWGRMLEVTDPQGESVWINERMNDTYGYRVVD</sequence>
<evidence type="ECO:0008006" key="3">
    <source>
        <dbReference type="Google" id="ProtNLM"/>
    </source>
</evidence>
<comment type="caution">
    <text evidence="1">The sequence shown here is derived from an EMBL/GenBank/DDBJ whole genome shotgun (WGS) entry which is preliminary data.</text>
</comment>
<dbReference type="Gene3D" id="3.10.180.10">
    <property type="entry name" value="2,3-Dihydroxybiphenyl 1,2-Dioxygenase, domain 1"/>
    <property type="match status" value="1"/>
</dbReference>
<dbReference type="EMBL" id="JADBEM010000001">
    <property type="protein sequence ID" value="MBE1608027.1"/>
    <property type="molecule type" value="Genomic_DNA"/>
</dbReference>
<dbReference type="AlphaFoldDB" id="A0A927R9N3"/>